<evidence type="ECO:0000313" key="2">
    <source>
        <dbReference type="EMBL" id="ADR22274.1"/>
    </source>
</evidence>
<keyword evidence="1" id="KW-0732">Signal</keyword>
<feature type="chain" id="PRO_5003187139" description="Lipocalin-like domain-containing protein" evidence="1">
    <location>
        <begin position="25"/>
        <end position="152"/>
    </location>
</feature>
<dbReference type="EMBL" id="CP002349">
    <property type="protein sequence ID" value="ADR22274.1"/>
    <property type="molecule type" value="Genomic_DNA"/>
</dbReference>
<dbReference type="KEGG" id="mtt:Ftrac_2295"/>
<name>E4TKX1_MARTH</name>
<sequence length="152" mass="17956">MDMKRFIYLMIIAFFILSCNEDEARPPFDNQEFYENHQAANWTKVSAKEHLQGKWQLTHTYCCPMSPNTGWASIEEGYFLLEFKGDSVKVFTNNSLDQTQYWEFDERYERSLYLETEAPISNTFGTIYFSEDYMLFNGSPSDGADNYFQKVE</sequence>
<gene>
    <name evidence="2" type="ordered locus">Ftrac_2295</name>
</gene>
<accession>E4TKX1</accession>
<keyword evidence="3" id="KW-1185">Reference proteome</keyword>
<dbReference type="Proteomes" id="UP000008720">
    <property type="component" value="Chromosome"/>
</dbReference>
<reference evidence="2 3" key="1">
    <citation type="journal article" date="2011" name="Stand. Genomic Sci.">
        <title>Complete genome sequence of Marivirga tractuosa type strain (H-43).</title>
        <authorList>
            <person name="Pagani I."/>
            <person name="Chertkov O."/>
            <person name="Lapidus A."/>
            <person name="Lucas S."/>
            <person name="Del Rio T.G."/>
            <person name="Tice H."/>
            <person name="Copeland A."/>
            <person name="Cheng J.F."/>
            <person name="Nolan M."/>
            <person name="Saunders E."/>
            <person name="Pitluck S."/>
            <person name="Held B."/>
            <person name="Goodwin L."/>
            <person name="Liolios K."/>
            <person name="Ovchinikova G."/>
            <person name="Ivanova N."/>
            <person name="Mavromatis K."/>
            <person name="Pati A."/>
            <person name="Chen A."/>
            <person name="Palaniappan K."/>
            <person name="Land M."/>
            <person name="Hauser L."/>
            <person name="Jeffries C.D."/>
            <person name="Detter J.C."/>
            <person name="Han C."/>
            <person name="Tapia R."/>
            <person name="Ngatchou-Djao O.D."/>
            <person name="Rohde M."/>
            <person name="Goker M."/>
            <person name="Spring S."/>
            <person name="Sikorski J."/>
            <person name="Woyke T."/>
            <person name="Bristow J."/>
            <person name="Eisen J.A."/>
            <person name="Markowitz V."/>
            <person name="Hugenholtz P."/>
            <person name="Klenk H.P."/>
            <person name="Kyrpides N.C."/>
        </authorList>
    </citation>
    <scope>NUCLEOTIDE SEQUENCE [LARGE SCALE GENOMIC DNA]</scope>
    <source>
        <strain evidence="3">ATCC 23168 / DSM 4126 / NBRC 15989 / NCIMB 1408 / VKM B-1430 / H-43</strain>
    </source>
</reference>
<proteinExistence type="predicted"/>
<dbReference type="AlphaFoldDB" id="E4TKX1"/>
<evidence type="ECO:0000313" key="3">
    <source>
        <dbReference type="Proteomes" id="UP000008720"/>
    </source>
</evidence>
<dbReference type="PROSITE" id="PS51257">
    <property type="entry name" value="PROKAR_LIPOPROTEIN"/>
    <property type="match status" value="1"/>
</dbReference>
<dbReference type="STRING" id="643867.Ftrac_2295"/>
<organism evidence="2 3">
    <name type="scientific">Marivirga tractuosa (strain ATCC 23168 / DSM 4126 / NBRC 15989 / NCIMB 1408 / VKM B-1430 / H-43)</name>
    <name type="common">Microscilla tractuosa</name>
    <name type="synonym">Flexibacter tractuosus</name>
    <dbReference type="NCBI Taxonomy" id="643867"/>
    <lineage>
        <taxon>Bacteria</taxon>
        <taxon>Pseudomonadati</taxon>
        <taxon>Bacteroidota</taxon>
        <taxon>Cytophagia</taxon>
        <taxon>Cytophagales</taxon>
        <taxon>Marivirgaceae</taxon>
        <taxon>Marivirga</taxon>
    </lineage>
</organism>
<feature type="signal peptide" evidence="1">
    <location>
        <begin position="1"/>
        <end position="24"/>
    </location>
</feature>
<evidence type="ECO:0008006" key="4">
    <source>
        <dbReference type="Google" id="ProtNLM"/>
    </source>
</evidence>
<evidence type="ECO:0000256" key="1">
    <source>
        <dbReference type="SAM" id="SignalP"/>
    </source>
</evidence>
<dbReference type="HOGENOM" id="CLU_1720143_0_0_10"/>
<protein>
    <recommendedName>
        <fullName evidence="4">Lipocalin-like domain-containing protein</fullName>
    </recommendedName>
</protein>